<proteinExistence type="predicted"/>
<reference evidence="4" key="1">
    <citation type="submission" date="2017-05" db="EMBL/GenBank/DDBJ databases">
        <title>Complete and WGS of Bordetella genogroups.</title>
        <authorList>
            <person name="Spilker T."/>
            <person name="Lipuma J."/>
        </authorList>
    </citation>
    <scope>NUCLEOTIDE SEQUENCE [LARGE SCALE GENOMIC DNA]</scope>
    <source>
        <strain evidence="4">AU6712</strain>
    </source>
</reference>
<keyword evidence="4" id="KW-1185">Reference proteome</keyword>
<dbReference type="Proteomes" id="UP000216429">
    <property type="component" value="Unassembled WGS sequence"/>
</dbReference>
<gene>
    <name evidence="3" type="ORF">CAL22_15880</name>
</gene>
<dbReference type="PANTHER" id="PTHR30273:SF2">
    <property type="entry name" value="PROTEIN FECR"/>
    <property type="match status" value="1"/>
</dbReference>
<dbReference type="PANTHER" id="PTHR30273">
    <property type="entry name" value="PERIPLASMIC SIGNAL SENSOR AND SIGMA FACTOR ACTIVATOR FECR-RELATED"/>
    <property type="match status" value="1"/>
</dbReference>
<evidence type="ECO:0000259" key="1">
    <source>
        <dbReference type="Pfam" id="PF04773"/>
    </source>
</evidence>
<dbReference type="Gene3D" id="2.60.120.1440">
    <property type="match status" value="1"/>
</dbReference>
<dbReference type="InterPro" id="IPR012373">
    <property type="entry name" value="Ferrdict_sens_TM"/>
</dbReference>
<feature type="domain" description="FecR N-terminal" evidence="2">
    <location>
        <begin position="14"/>
        <end position="55"/>
    </location>
</feature>
<evidence type="ECO:0000313" key="3">
    <source>
        <dbReference type="EMBL" id="OZI71322.1"/>
    </source>
</evidence>
<sequence>MSVARPALPEAVIDAAIHWAVKIRCNPPTPATQAAFDAWMARDATHPLAWARVQSMVSAMAGVRSPLAVDTLRNAQEQRAAQGLKRRAALRKMATLGILAPATFWLGRQYAPWQRLQADYSTRTGQRQHLRLPDGTQVDLNSDTAIAFQQLPERRLVTLLRGEIYVQTGKDPALTRERPFFVATPQGMLEALGTRFTVRLEDDTCRLAVMEGAVRLSPVQGAALVLQSGQSGWLSRSASGRSAPAAMDAKAWTDGVISGRDMRLDDVLAEIARYRHGRIVCDPDIAARPISGTLQVEDTDALLRFLARTHALKLTYFTPLWVHVAAADEPPPGAS</sequence>
<dbReference type="Pfam" id="PF16220">
    <property type="entry name" value="DUF4880"/>
    <property type="match status" value="1"/>
</dbReference>
<dbReference type="GO" id="GO:0016989">
    <property type="term" value="F:sigma factor antagonist activity"/>
    <property type="evidence" value="ECO:0007669"/>
    <property type="project" value="TreeGrafter"/>
</dbReference>
<comment type="caution">
    <text evidence="3">The sequence shown here is derived from an EMBL/GenBank/DDBJ whole genome shotgun (WGS) entry which is preliminary data.</text>
</comment>
<protein>
    <recommendedName>
        <fullName evidence="5">Iron dicitrate transport regulator FecR</fullName>
    </recommendedName>
</protein>
<feature type="domain" description="FecR protein" evidence="1">
    <location>
        <begin position="119"/>
        <end position="215"/>
    </location>
</feature>
<organism evidence="3 4">
    <name type="scientific">Bordetella genomosp. 12</name>
    <dbReference type="NCBI Taxonomy" id="463035"/>
    <lineage>
        <taxon>Bacteria</taxon>
        <taxon>Pseudomonadati</taxon>
        <taxon>Pseudomonadota</taxon>
        <taxon>Betaproteobacteria</taxon>
        <taxon>Burkholderiales</taxon>
        <taxon>Alcaligenaceae</taxon>
        <taxon>Bordetella</taxon>
    </lineage>
</organism>
<dbReference type="EMBL" id="NEVU01000003">
    <property type="protein sequence ID" value="OZI71322.1"/>
    <property type="molecule type" value="Genomic_DNA"/>
</dbReference>
<dbReference type="AlphaFoldDB" id="A0A261VCP6"/>
<name>A0A261VCP6_9BORD</name>
<evidence type="ECO:0000259" key="2">
    <source>
        <dbReference type="Pfam" id="PF16220"/>
    </source>
</evidence>
<dbReference type="OrthoDB" id="1100567at2"/>
<evidence type="ECO:0008006" key="5">
    <source>
        <dbReference type="Google" id="ProtNLM"/>
    </source>
</evidence>
<dbReference type="Pfam" id="PF04773">
    <property type="entry name" value="FecR"/>
    <property type="match status" value="1"/>
</dbReference>
<dbReference type="InterPro" id="IPR032623">
    <property type="entry name" value="FecR_N"/>
</dbReference>
<dbReference type="PIRSF" id="PIRSF018266">
    <property type="entry name" value="FecR"/>
    <property type="match status" value="1"/>
</dbReference>
<dbReference type="InterPro" id="IPR006860">
    <property type="entry name" value="FecR"/>
</dbReference>
<accession>A0A261VCP6</accession>
<dbReference type="RefSeq" id="WP_094814883.1">
    <property type="nucleotide sequence ID" value="NZ_NEVU01000003.1"/>
</dbReference>
<evidence type="ECO:0000313" key="4">
    <source>
        <dbReference type="Proteomes" id="UP000216429"/>
    </source>
</evidence>